<evidence type="ECO:0000313" key="2">
    <source>
        <dbReference type="Proteomes" id="UP000002526"/>
    </source>
</evidence>
<dbReference type="PhylomeDB" id="Q89GZ0"/>
<dbReference type="PATRIC" id="fig|224911.5.peg.6343"/>
<reference evidence="2" key="1">
    <citation type="journal article" date="2002" name="DNA Res.">
        <title>Complete genomic sequence of nitrogen-fixing symbiotic bacterium Bradyrhizobium japonicum USDA110.</title>
        <authorList>
            <person name="Kaneko T."/>
            <person name="Nakamura Y."/>
            <person name="Sato S."/>
            <person name="Minamisawa K."/>
            <person name="Uchiumi T."/>
            <person name="Sasamoto S."/>
            <person name="Watanabe A."/>
            <person name="Idesawa K."/>
            <person name="Iriguchi M."/>
            <person name="Kawashima K."/>
            <person name="Kohara M."/>
            <person name="Matsumoto M."/>
            <person name="Shimpo S."/>
            <person name="Tsuruoka H."/>
            <person name="Wada T."/>
            <person name="Yamada M."/>
            <person name="Tabata S."/>
        </authorList>
    </citation>
    <scope>NUCLEOTIDE SEQUENCE [LARGE SCALE GENOMIC DNA]</scope>
    <source>
        <strain evidence="2">JCM 10833 / BCRC 13528 / IAM 13628 / NBRC 14792 / USDA 110</strain>
    </source>
</reference>
<organism evidence="1 2">
    <name type="scientific">Bradyrhizobium diazoefficiens (strain JCM 10833 / BCRC 13528 / IAM 13628 / NBRC 14792 / USDA 110)</name>
    <dbReference type="NCBI Taxonomy" id="224911"/>
    <lineage>
        <taxon>Bacteria</taxon>
        <taxon>Pseudomonadati</taxon>
        <taxon>Pseudomonadota</taxon>
        <taxon>Alphaproteobacteria</taxon>
        <taxon>Hyphomicrobiales</taxon>
        <taxon>Nitrobacteraceae</taxon>
        <taxon>Bradyrhizobium</taxon>
    </lineage>
</organism>
<dbReference type="InParanoid" id="Q89GZ0"/>
<dbReference type="OrthoDB" id="8004182at2"/>
<dbReference type="EnsemblBacteria" id="BAC51470">
    <property type="protein sequence ID" value="BAC51470"/>
    <property type="gene ID" value="BAC51470"/>
</dbReference>
<dbReference type="Proteomes" id="UP000002526">
    <property type="component" value="Chromosome"/>
</dbReference>
<dbReference type="HOGENOM" id="CLU_062987_0_0_5"/>
<name>Q89GZ0_BRADU</name>
<proteinExistence type="predicted"/>
<dbReference type="STRING" id="224911.AAV28_28580"/>
<evidence type="ECO:0000313" key="1">
    <source>
        <dbReference type="EMBL" id="BAC51470.1"/>
    </source>
</evidence>
<accession>Q89GZ0</accession>
<dbReference type="EMBL" id="BA000040">
    <property type="protein sequence ID" value="BAC51470.1"/>
    <property type="molecule type" value="Genomic_DNA"/>
</dbReference>
<keyword evidence="2" id="KW-1185">Reference proteome</keyword>
<protein>
    <submittedName>
        <fullName evidence="1">Bll6205 protein</fullName>
    </submittedName>
</protein>
<dbReference type="AlphaFoldDB" id="Q89GZ0"/>
<gene>
    <name evidence="1" type="ordered locus">bll6205</name>
</gene>
<dbReference type="KEGG" id="bja:bll6205"/>
<dbReference type="eggNOG" id="COG3637">
    <property type="taxonomic scope" value="Bacteria"/>
</dbReference>
<sequence>MRRFAVFALRFQTCAVPDAALGFASRDVALNTLGDPGWLGKLRRSWKCRSAWKSTCTPALRASKTDEPAAASMANAVEAVVVFGMRARAQTFWIMAACTFALAPTCVHAEEGFDTEHIFGFMIGTDVGNPGEREFQSQTTGRFGKGGGTYRALAQEVEIEVVPLPNFRIELGATASLHDITGVPDIDDRRQFNFQGASLDLRYRLLDRERAPFGLTVAAELHGDRIDETSGAKGRMYGTEFTLAFDRELIPNFAIGALNLIYQPEWARFDVAGLSEKSSTIGAAFAGLVRVRPNMLLGGELRYFRQYEGIGLGEFSGQALFVGPTAYFQLSERSRLTLSWSMQAWGRPAGSGANLDLVNFERHQARLVFGVNF</sequence>